<dbReference type="FunFam" id="3.90.550.10:FF:000122">
    <property type="entry name" value="Dolichol-phosphate mannosyltransferase subunit 1"/>
    <property type="match status" value="1"/>
</dbReference>
<keyword evidence="3 5" id="KW-0808">Transferase</keyword>
<evidence type="ECO:0000313" key="5">
    <source>
        <dbReference type="EMBL" id="BBH16010.1"/>
    </source>
</evidence>
<keyword evidence="6" id="KW-1185">Reference proteome</keyword>
<accession>A0A3G9IB52</accession>
<reference evidence="5 6" key="1">
    <citation type="submission" date="2018-11" db="EMBL/GenBank/DDBJ databases">
        <title>Complete genome sequence of Nocardioides baekrokdamisoli strain KCTC 39748.</title>
        <authorList>
            <person name="Kang S.W."/>
            <person name="Lee K.C."/>
            <person name="Kim K.K."/>
            <person name="Kim J.S."/>
            <person name="Kim D.S."/>
            <person name="Ko S.H."/>
            <person name="Yang S.H."/>
            <person name="Shin Y.K."/>
            <person name="Lee J.S."/>
        </authorList>
    </citation>
    <scope>NUCLEOTIDE SEQUENCE [LARGE SCALE GENOMIC DNA]</scope>
    <source>
        <strain evidence="5 6">KCTC 39748</strain>
    </source>
</reference>
<dbReference type="InterPro" id="IPR039528">
    <property type="entry name" value="DPM1-like"/>
</dbReference>
<dbReference type="GO" id="GO:0016020">
    <property type="term" value="C:membrane"/>
    <property type="evidence" value="ECO:0007669"/>
    <property type="project" value="GOC"/>
</dbReference>
<dbReference type="PANTHER" id="PTHR43398">
    <property type="entry name" value="DOLICHOL-PHOSPHATE MANNOSYLTRANSFERASE SUBUNIT 1"/>
    <property type="match status" value="1"/>
</dbReference>
<keyword evidence="2 5" id="KW-0328">Glycosyltransferase</keyword>
<dbReference type="AlphaFoldDB" id="A0A3G9IB52"/>
<dbReference type="Pfam" id="PF00535">
    <property type="entry name" value="Glycos_transf_2"/>
    <property type="match status" value="1"/>
</dbReference>
<organism evidence="5 6">
    <name type="scientific">Nocardioides baekrokdamisoli</name>
    <dbReference type="NCBI Taxonomy" id="1804624"/>
    <lineage>
        <taxon>Bacteria</taxon>
        <taxon>Bacillati</taxon>
        <taxon>Actinomycetota</taxon>
        <taxon>Actinomycetes</taxon>
        <taxon>Propionibacteriales</taxon>
        <taxon>Nocardioidaceae</taxon>
        <taxon>Nocardioides</taxon>
    </lineage>
</organism>
<comment type="similarity">
    <text evidence="1">Belongs to the glycosyltransferase 2 family.</text>
</comment>
<dbReference type="InterPro" id="IPR029044">
    <property type="entry name" value="Nucleotide-diphossugar_trans"/>
</dbReference>
<protein>
    <submittedName>
        <fullName evidence="5">Dolichol-phosphate mannosyltransferase</fullName>
    </submittedName>
</protein>
<feature type="domain" description="Glycosyltransferase 2-like" evidence="4">
    <location>
        <begin position="12"/>
        <end position="174"/>
    </location>
</feature>
<evidence type="ECO:0000259" key="4">
    <source>
        <dbReference type="Pfam" id="PF00535"/>
    </source>
</evidence>
<dbReference type="GO" id="GO:0009247">
    <property type="term" value="P:glycolipid biosynthetic process"/>
    <property type="evidence" value="ECO:0007669"/>
    <property type="project" value="TreeGrafter"/>
</dbReference>
<dbReference type="CDD" id="cd06442">
    <property type="entry name" value="DPM1_like"/>
    <property type="match status" value="1"/>
</dbReference>
<dbReference type="Gene3D" id="3.90.550.10">
    <property type="entry name" value="Spore Coat Polysaccharide Biosynthesis Protein SpsA, Chain A"/>
    <property type="match status" value="1"/>
</dbReference>
<name>A0A3G9IB52_9ACTN</name>
<sequence length="252" mass="27737">MPVDGLGRVVMVIPTFNEVENIEWIVGRLRRAQPGVDVLVMDDNSPDGTGDLADAMASADPHIHVIHRTEKAGLGAAYLHGFAWALEQGYDVIGEMDADGSHQPEELYRLLNGLHAADLVIGSRYIPGGSVLNWPIKRLIMSRGGNFYVRLLLGTEIRDITAGYRLFRRSTLEAIDLKSVESAGYIFQTDLAARTVRAGLTVAEVPIQFVERVRGNSKLDGSVAKESIKMVTRWGIAERKSRISERKAARDA</sequence>
<dbReference type="InterPro" id="IPR001173">
    <property type="entry name" value="Glyco_trans_2-like"/>
</dbReference>
<dbReference type="Proteomes" id="UP000271573">
    <property type="component" value="Chromosome"/>
</dbReference>
<dbReference type="SUPFAM" id="SSF53448">
    <property type="entry name" value="Nucleotide-diphospho-sugar transferases"/>
    <property type="match status" value="1"/>
</dbReference>
<dbReference type="GO" id="GO:0004582">
    <property type="term" value="F:dolichyl-phosphate beta-D-mannosyltransferase activity"/>
    <property type="evidence" value="ECO:0007669"/>
    <property type="project" value="InterPro"/>
</dbReference>
<proteinExistence type="inferred from homology"/>
<dbReference type="PANTHER" id="PTHR43398:SF1">
    <property type="entry name" value="DOLICHOL-PHOSPHATE MANNOSYLTRANSFERASE SUBUNIT 1"/>
    <property type="match status" value="1"/>
</dbReference>
<dbReference type="RefSeq" id="WP_408636098.1">
    <property type="nucleotide sequence ID" value="NZ_AP019307.1"/>
</dbReference>
<gene>
    <name evidence="5" type="ORF">Back2_02970</name>
</gene>
<dbReference type="EMBL" id="AP019307">
    <property type="protein sequence ID" value="BBH16010.1"/>
    <property type="molecule type" value="Genomic_DNA"/>
</dbReference>
<dbReference type="KEGG" id="nbe:Back2_02970"/>
<evidence type="ECO:0000313" key="6">
    <source>
        <dbReference type="Proteomes" id="UP000271573"/>
    </source>
</evidence>
<evidence type="ECO:0000256" key="1">
    <source>
        <dbReference type="ARBA" id="ARBA00006739"/>
    </source>
</evidence>
<evidence type="ECO:0000256" key="2">
    <source>
        <dbReference type="ARBA" id="ARBA00022676"/>
    </source>
</evidence>
<evidence type="ECO:0000256" key="3">
    <source>
        <dbReference type="ARBA" id="ARBA00022679"/>
    </source>
</evidence>